<dbReference type="KEGG" id="cari:FNU76_15600"/>
<dbReference type="PIRSF" id="PIRSF019883">
    <property type="entry name" value="UCP019883"/>
    <property type="match status" value="1"/>
</dbReference>
<protein>
    <submittedName>
        <fullName evidence="2">DUF2818 family protein</fullName>
    </submittedName>
</protein>
<dbReference type="EMBL" id="CP041730">
    <property type="protein sequence ID" value="QDQ27662.1"/>
    <property type="molecule type" value="Genomic_DNA"/>
</dbReference>
<feature type="transmembrane region" description="Helical" evidence="1">
    <location>
        <begin position="71"/>
        <end position="95"/>
    </location>
</feature>
<evidence type="ECO:0000313" key="2">
    <source>
        <dbReference type="EMBL" id="QDQ27662.1"/>
    </source>
</evidence>
<name>A0A516SHM9_9NEIS</name>
<dbReference type="AlphaFoldDB" id="A0A516SHM9"/>
<dbReference type="Pfam" id="PF10993">
    <property type="entry name" value="DUF2818"/>
    <property type="match status" value="1"/>
</dbReference>
<proteinExistence type="predicted"/>
<evidence type="ECO:0000313" key="3">
    <source>
        <dbReference type="Proteomes" id="UP000317550"/>
    </source>
</evidence>
<dbReference type="InterPro" id="IPR016768">
    <property type="entry name" value="UCP019883"/>
</dbReference>
<keyword evidence="1" id="KW-0472">Membrane</keyword>
<reference evidence="3" key="1">
    <citation type="submission" date="2019-07" db="EMBL/GenBank/DDBJ databases">
        <title>Chitinimonas sp. nov., isolated from Ny-Alesund, arctica soil.</title>
        <authorList>
            <person name="Xu Q."/>
            <person name="Peng F."/>
        </authorList>
    </citation>
    <scope>NUCLEOTIDE SEQUENCE [LARGE SCALE GENOMIC DNA]</scope>
    <source>
        <strain evidence="3">R3-44</strain>
    </source>
</reference>
<dbReference type="OrthoDB" id="5785537at2"/>
<gene>
    <name evidence="2" type="ORF">FNU76_15600</name>
</gene>
<keyword evidence="1" id="KW-0812">Transmembrane</keyword>
<evidence type="ECO:0000256" key="1">
    <source>
        <dbReference type="SAM" id="Phobius"/>
    </source>
</evidence>
<keyword evidence="3" id="KW-1185">Reference proteome</keyword>
<feature type="transmembrane region" description="Helical" evidence="1">
    <location>
        <begin position="39"/>
        <end position="59"/>
    </location>
</feature>
<organism evidence="2 3">
    <name type="scientific">Chitinimonas arctica</name>
    <dbReference type="NCBI Taxonomy" id="2594795"/>
    <lineage>
        <taxon>Bacteria</taxon>
        <taxon>Pseudomonadati</taxon>
        <taxon>Pseudomonadota</taxon>
        <taxon>Betaproteobacteria</taxon>
        <taxon>Neisseriales</taxon>
        <taxon>Chitinibacteraceae</taxon>
        <taxon>Chitinimonas</taxon>
    </lineage>
</organism>
<dbReference type="Proteomes" id="UP000317550">
    <property type="component" value="Chromosome"/>
</dbReference>
<accession>A0A516SHM9</accession>
<keyword evidence="1" id="KW-1133">Transmembrane helix</keyword>
<sequence length="100" mass="11306">MNTALIMYLGLAALAANLPFMVERRLFIWPAPATGKALGWRLLELLLLYGVVGLLGIWLEGRLGPVHQQRWPFYASTFALFVVAAYPGFVLRFLWRKPGM</sequence>